<dbReference type="GO" id="GO:0005794">
    <property type="term" value="C:Golgi apparatus"/>
    <property type="evidence" value="ECO:0007669"/>
    <property type="project" value="TreeGrafter"/>
</dbReference>
<dbReference type="Gene3D" id="3.40.50.150">
    <property type="entry name" value="Vaccinia Virus protein VP39"/>
    <property type="match status" value="1"/>
</dbReference>
<evidence type="ECO:0000259" key="2">
    <source>
        <dbReference type="Pfam" id="PF05050"/>
    </source>
</evidence>
<dbReference type="OrthoDB" id="6357215at2759"/>
<dbReference type="SUPFAM" id="SSF53335">
    <property type="entry name" value="S-adenosyl-L-methionine-dependent methyltransferases"/>
    <property type="match status" value="1"/>
</dbReference>
<dbReference type="InterPro" id="IPR053202">
    <property type="entry name" value="EGF_Rcpt_Signaling_Reg"/>
</dbReference>
<organism evidence="3 4">
    <name type="scientific">Chrysochromulina tobinii</name>
    <dbReference type="NCBI Taxonomy" id="1460289"/>
    <lineage>
        <taxon>Eukaryota</taxon>
        <taxon>Haptista</taxon>
        <taxon>Haptophyta</taxon>
        <taxon>Prymnesiophyceae</taxon>
        <taxon>Prymnesiales</taxon>
        <taxon>Chrysochromulinaceae</taxon>
        <taxon>Chrysochromulina</taxon>
    </lineage>
</organism>
<feature type="domain" description="Methyltransferase FkbM" evidence="2">
    <location>
        <begin position="427"/>
        <end position="559"/>
    </location>
</feature>
<dbReference type="EMBL" id="JWZX01003202">
    <property type="protein sequence ID" value="KOO23336.1"/>
    <property type="molecule type" value="Genomic_DNA"/>
</dbReference>
<name>A0A0M0J9T7_9EUKA</name>
<dbReference type="GO" id="GO:0006888">
    <property type="term" value="P:endoplasmic reticulum to Golgi vesicle-mediated transport"/>
    <property type="evidence" value="ECO:0007669"/>
    <property type="project" value="TreeGrafter"/>
</dbReference>
<feature type="signal peptide" evidence="1">
    <location>
        <begin position="1"/>
        <end position="17"/>
    </location>
</feature>
<dbReference type="GO" id="GO:0005789">
    <property type="term" value="C:endoplasmic reticulum membrane"/>
    <property type="evidence" value="ECO:0007669"/>
    <property type="project" value="TreeGrafter"/>
</dbReference>
<reference evidence="4" key="1">
    <citation type="journal article" date="2015" name="PLoS Genet.">
        <title>Genome Sequence and Transcriptome Analyses of Chrysochromulina tobin: Metabolic Tools for Enhanced Algal Fitness in the Prominent Order Prymnesiales (Haptophyceae).</title>
        <authorList>
            <person name="Hovde B.T."/>
            <person name="Deodato C.R."/>
            <person name="Hunsperger H.M."/>
            <person name="Ryken S.A."/>
            <person name="Yost W."/>
            <person name="Jha R.K."/>
            <person name="Patterson J."/>
            <person name="Monnat R.J. Jr."/>
            <person name="Barlow S.B."/>
            <person name="Starkenburg S.R."/>
            <person name="Cattolico R.A."/>
        </authorList>
    </citation>
    <scope>NUCLEOTIDE SEQUENCE</scope>
    <source>
        <strain evidence="4">CCMP291</strain>
    </source>
</reference>
<dbReference type="AlphaFoldDB" id="A0A0M0J9T7"/>
<gene>
    <name evidence="3" type="ORF">Ctob_006219</name>
</gene>
<evidence type="ECO:0000313" key="4">
    <source>
        <dbReference type="Proteomes" id="UP000037460"/>
    </source>
</evidence>
<evidence type="ECO:0000313" key="3">
    <source>
        <dbReference type="EMBL" id="KOO23336.1"/>
    </source>
</evidence>
<proteinExistence type="predicted"/>
<comment type="caution">
    <text evidence="3">The sequence shown here is derived from an EMBL/GenBank/DDBJ whole genome shotgun (WGS) entry which is preliminary data.</text>
</comment>
<dbReference type="PANTHER" id="PTHR34009:SF2">
    <property type="entry name" value="PROTEIN STAR"/>
    <property type="match status" value="1"/>
</dbReference>
<dbReference type="InterPro" id="IPR029063">
    <property type="entry name" value="SAM-dependent_MTases_sf"/>
</dbReference>
<keyword evidence="4" id="KW-1185">Reference proteome</keyword>
<dbReference type="GO" id="GO:0005886">
    <property type="term" value="C:plasma membrane"/>
    <property type="evidence" value="ECO:0007669"/>
    <property type="project" value="TreeGrafter"/>
</dbReference>
<dbReference type="Proteomes" id="UP000037460">
    <property type="component" value="Unassembled WGS sequence"/>
</dbReference>
<evidence type="ECO:0000256" key="1">
    <source>
        <dbReference type="SAM" id="SignalP"/>
    </source>
</evidence>
<dbReference type="Pfam" id="PF05050">
    <property type="entry name" value="Methyltransf_21"/>
    <property type="match status" value="1"/>
</dbReference>
<protein>
    <recommendedName>
        <fullName evidence="2">Methyltransferase FkbM domain-containing protein</fullName>
    </recommendedName>
</protein>
<dbReference type="PANTHER" id="PTHR34009">
    <property type="entry name" value="PROTEIN STAR"/>
    <property type="match status" value="1"/>
</dbReference>
<dbReference type="InterPro" id="IPR006342">
    <property type="entry name" value="FkbM_mtfrase"/>
</dbReference>
<sequence>MLMLYLGVLATTAETVAIVPGIRVSGCISMIGADFACPASDGAVLDACQLRTTTLSAALAVCTNITGCTAIVQSGEWSTLKAAFVFAGSESLRSQCKDIASRISHRLQHTDSRSVCHDADTRRWQRLGCGEHARAAVLGAVDPRPARLESLQMQTRLQGQFRCVSDTQIAKEVKQPVRIESAQGCIHPPPTSDATACSFPRRHALDLCLSTPTTLCQSLHCERGSDYCQALQNTYVASAARPSFGDVDLYFRRSRRSDGANASLSAARCSDRHYTDMAIHFGARASSYPTPKTLVCEQGASACSVDLASAKLLDDNAERLRQLLITTAQRFLTRSTANEPTHLLQLDGPLVLYPPASFAIRDTVKTAHDRAVLALVRAKNPDMERAAYRAQYENDKWLFDVQAVYDTFFGKGTAFHASSRKGFFVEAGAVQGTVYDSNSIFFERFLGWKGLLVEANPYSFAKLMTRRPGSYRTETALCERVSTLRFALPDKQRTADGCCGKANNEGNYAARCTPVSEILRGCGVTHIDFWSLDVEGGELEVLKGFDWHRHSMSVLLIEVWASSRNTYAQFLQSHGLTKLDSFNSPTNLNEVWYNRSSIAPRSVL</sequence>
<dbReference type="GO" id="GO:0031902">
    <property type="term" value="C:late endosome membrane"/>
    <property type="evidence" value="ECO:0007669"/>
    <property type="project" value="TreeGrafter"/>
</dbReference>
<accession>A0A0M0J9T7</accession>
<dbReference type="GO" id="GO:0016197">
    <property type="term" value="P:endosomal transport"/>
    <property type="evidence" value="ECO:0007669"/>
    <property type="project" value="TreeGrafter"/>
</dbReference>
<feature type="chain" id="PRO_5005601620" description="Methyltransferase FkbM domain-containing protein" evidence="1">
    <location>
        <begin position="18"/>
        <end position="604"/>
    </location>
</feature>
<keyword evidence="1" id="KW-0732">Signal</keyword>